<evidence type="ECO:0000313" key="3">
    <source>
        <dbReference type="Proteomes" id="UP000237466"/>
    </source>
</evidence>
<dbReference type="SUPFAM" id="SSF54523">
    <property type="entry name" value="Pili subunits"/>
    <property type="match status" value="1"/>
</dbReference>
<keyword evidence="1" id="KW-1133">Transmembrane helix</keyword>
<dbReference type="Gene3D" id="3.30.700.10">
    <property type="entry name" value="Glycoprotein, Type 4 Pilin"/>
    <property type="match status" value="1"/>
</dbReference>
<keyword evidence="1" id="KW-0812">Transmembrane</keyword>
<gene>
    <name evidence="2" type="ORF">CRN52_06520</name>
</gene>
<organism evidence="2 3">
    <name type="scientific">Vibrio vulnificus</name>
    <dbReference type="NCBI Taxonomy" id="672"/>
    <lineage>
        <taxon>Bacteria</taxon>
        <taxon>Pseudomonadati</taxon>
        <taxon>Pseudomonadota</taxon>
        <taxon>Gammaproteobacteria</taxon>
        <taxon>Vibrionales</taxon>
        <taxon>Vibrionaceae</taxon>
        <taxon>Vibrio</taxon>
    </lineage>
</organism>
<dbReference type="RefSeq" id="WP_103199991.1">
    <property type="nucleotide sequence ID" value="NZ_PDGH01000054.1"/>
</dbReference>
<evidence type="ECO:0008006" key="4">
    <source>
        <dbReference type="Google" id="ProtNLM"/>
    </source>
</evidence>
<accession>A0A2S3R5X0</accession>
<evidence type="ECO:0000256" key="1">
    <source>
        <dbReference type="SAM" id="Phobius"/>
    </source>
</evidence>
<dbReference type="InterPro" id="IPR012902">
    <property type="entry name" value="N_methyl_site"/>
</dbReference>
<keyword evidence="1" id="KW-0472">Membrane</keyword>
<dbReference type="EMBL" id="PDGH01000054">
    <property type="protein sequence ID" value="POB49118.1"/>
    <property type="molecule type" value="Genomic_DNA"/>
</dbReference>
<protein>
    <recommendedName>
        <fullName evidence="4">Type II secretion system protein</fullName>
    </recommendedName>
</protein>
<comment type="caution">
    <text evidence="2">The sequence shown here is derived from an EMBL/GenBank/DDBJ whole genome shotgun (WGS) entry which is preliminary data.</text>
</comment>
<name>A0A2S3R5X0_VIBVL</name>
<evidence type="ECO:0000313" key="2">
    <source>
        <dbReference type="EMBL" id="POB49118.1"/>
    </source>
</evidence>
<dbReference type="NCBIfam" id="TIGR02532">
    <property type="entry name" value="IV_pilin_GFxxxE"/>
    <property type="match status" value="1"/>
</dbReference>
<dbReference type="Proteomes" id="UP000237466">
    <property type="component" value="Unassembled WGS sequence"/>
</dbReference>
<dbReference type="InterPro" id="IPR045584">
    <property type="entry name" value="Pilin-like"/>
</dbReference>
<feature type="transmembrane region" description="Helical" evidence="1">
    <location>
        <begin position="12"/>
        <end position="40"/>
    </location>
</feature>
<reference evidence="2 3" key="1">
    <citation type="journal article" date="2018" name="Front. Microbiol.">
        <title>Phylogeny of Vibrio vulnificus from the Analysis of the Core-Genome: Implications for Intra-Species Taxonomy.</title>
        <authorList>
            <person name="Roig F.J."/>
            <person name="Gonzalez-Candelas F."/>
            <person name="Sanjuan E."/>
            <person name="Fouz B."/>
            <person name="Feil E.J."/>
            <person name="Llorens C."/>
            <person name="Baker-Austin C."/>
            <person name="Oliver J.D."/>
            <person name="Danin-Poleg Y."/>
            <person name="Gibas C.J."/>
            <person name="Kashi Y."/>
            <person name="Gulig P.A."/>
            <person name="Morrison S.S."/>
            <person name="Amaro C."/>
        </authorList>
    </citation>
    <scope>NUCLEOTIDE SEQUENCE [LARGE SCALE GENOMIC DNA]</scope>
    <source>
        <strain evidence="2 3">CECT4608</strain>
    </source>
</reference>
<dbReference type="AlphaFoldDB" id="A0A2S3R5X0"/>
<proteinExistence type="predicted"/>
<sequence length="139" mass="15547">MLVINNTIKGRAIIGFTMVEMLVVISLLAAASTIVVPQLWGQYVSLKERKDVETFWAKVKTTASQYHQQGENFVFNSEQDQWKNAAKELSLEIEKSDAIISRADGFVRGGSVTLKTVDKPNYWVVSVQTPDGVVTIERQ</sequence>